<dbReference type="Pfam" id="PF01361">
    <property type="entry name" value="Tautomerase"/>
    <property type="match status" value="1"/>
</dbReference>
<dbReference type="OrthoDB" id="9799841at2"/>
<dbReference type="EC" id="5.3.2.-" evidence="4"/>
<dbReference type="AlphaFoldDB" id="A0A0B4XMR7"/>
<name>A0A0B4XMR7_9GAMM</name>
<dbReference type="PANTHER" id="PTHR35530:SF1">
    <property type="entry name" value="2-HYDROXYMUCONATE TAUTOMERASE"/>
    <property type="match status" value="1"/>
</dbReference>
<feature type="active site" description="Proton acceptor; via imino nitrogen" evidence="3">
    <location>
        <position position="2"/>
    </location>
</feature>
<dbReference type="SUPFAM" id="SSF55331">
    <property type="entry name" value="Tautomerase/MIF"/>
    <property type="match status" value="1"/>
</dbReference>
<comment type="similarity">
    <text evidence="1 4">Belongs to the 4-oxalocrotonate tautomerase family.</text>
</comment>
<gene>
    <name evidence="6" type="ORF">S7S_07010</name>
</gene>
<organism evidence="6 7">
    <name type="scientific">Isoalcanivorax pacificus W11-5</name>
    <dbReference type="NCBI Taxonomy" id="391936"/>
    <lineage>
        <taxon>Bacteria</taxon>
        <taxon>Pseudomonadati</taxon>
        <taxon>Pseudomonadota</taxon>
        <taxon>Gammaproteobacteria</taxon>
        <taxon>Oceanospirillales</taxon>
        <taxon>Alcanivoracaceae</taxon>
        <taxon>Isoalcanivorax</taxon>
    </lineage>
</organism>
<dbReference type="KEGG" id="apac:S7S_07010"/>
<evidence type="ECO:0000259" key="5">
    <source>
        <dbReference type="Pfam" id="PF01361"/>
    </source>
</evidence>
<dbReference type="InterPro" id="IPR014347">
    <property type="entry name" value="Tautomerase/MIF_sf"/>
</dbReference>
<keyword evidence="7" id="KW-1185">Reference proteome</keyword>
<dbReference type="PANTHER" id="PTHR35530">
    <property type="entry name" value="TAUTOMERASE-RELATED"/>
    <property type="match status" value="1"/>
</dbReference>
<dbReference type="RefSeq" id="WP_008740471.1">
    <property type="nucleotide sequence ID" value="NZ_CP004387.1"/>
</dbReference>
<dbReference type="CDD" id="cd00491">
    <property type="entry name" value="4Oxalocrotonate_Tautomerase"/>
    <property type="match status" value="1"/>
</dbReference>
<accession>A0A0B4XMR7</accession>
<dbReference type="Gene3D" id="3.30.429.10">
    <property type="entry name" value="Macrophage Migration Inhibitory Factor"/>
    <property type="match status" value="1"/>
</dbReference>
<feature type="domain" description="4-oxalocrotonate tautomerase-like" evidence="5">
    <location>
        <begin position="2"/>
        <end position="58"/>
    </location>
</feature>
<dbReference type="GO" id="GO:0016853">
    <property type="term" value="F:isomerase activity"/>
    <property type="evidence" value="ECO:0007669"/>
    <property type="project" value="UniProtKB-UniRule"/>
</dbReference>
<dbReference type="NCBIfam" id="TIGR00013">
    <property type="entry name" value="taut"/>
    <property type="match status" value="1"/>
</dbReference>
<dbReference type="EMBL" id="CP004387">
    <property type="protein sequence ID" value="AJD47818.1"/>
    <property type="molecule type" value="Genomic_DNA"/>
</dbReference>
<dbReference type="Proteomes" id="UP000006764">
    <property type="component" value="Chromosome"/>
</dbReference>
<dbReference type="InterPro" id="IPR018191">
    <property type="entry name" value="4-OT"/>
</dbReference>
<keyword evidence="2 4" id="KW-0413">Isomerase</keyword>
<dbReference type="STRING" id="391936.S7S_07010"/>
<evidence type="ECO:0000313" key="6">
    <source>
        <dbReference type="EMBL" id="AJD47818.1"/>
    </source>
</evidence>
<dbReference type="InterPro" id="IPR004370">
    <property type="entry name" value="4-OT-like_dom"/>
</dbReference>
<evidence type="ECO:0000256" key="2">
    <source>
        <dbReference type="ARBA" id="ARBA00023235"/>
    </source>
</evidence>
<evidence type="ECO:0000256" key="4">
    <source>
        <dbReference type="RuleBase" id="RU362032"/>
    </source>
</evidence>
<sequence length="63" mass="6742">MPIANIQIMEGRDDEAKAKLIAAVTDAICDSIGARREAVRVLIQEVPKSHWGIGGETAKALGR</sequence>
<reference evidence="6 7" key="1">
    <citation type="journal article" date="2012" name="J. Bacteriol.">
        <title>Genome sequence of an alkane-degrading bacterium, Alcanivorax pacificus type strain W11-5, isolated from deep sea sediment.</title>
        <authorList>
            <person name="Lai Q."/>
            <person name="Shao Z."/>
        </authorList>
    </citation>
    <scope>NUCLEOTIDE SEQUENCE [LARGE SCALE GENOMIC DNA]</scope>
    <source>
        <strain evidence="6 7">W11-5</strain>
    </source>
</reference>
<evidence type="ECO:0000256" key="3">
    <source>
        <dbReference type="PIRSR" id="PIRSR618191-1"/>
    </source>
</evidence>
<dbReference type="NCBIfam" id="NF002571">
    <property type="entry name" value="PRK02220.1"/>
    <property type="match status" value="1"/>
</dbReference>
<protein>
    <recommendedName>
        <fullName evidence="4">Tautomerase</fullName>
        <ecNumber evidence="4">5.3.2.-</ecNumber>
    </recommendedName>
</protein>
<dbReference type="HOGENOM" id="CLU_148073_5_2_6"/>
<evidence type="ECO:0000256" key="1">
    <source>
        <dbReference type="ARBA" id="ARBA00006723"/>
    </source>
</evidence>
<proteinExistence type="inferred from homology"/>
<evidence type="ECO:0000313" key="7">
    <source>
        <dbReference type="Proteomes" id="UP000006764"/>
    </source>
</evidence>